<dbReference type="AlphaFoldDB" id="A0AAN9FSR9"/>
<evidence type="ECO:0000256" key="6">
    <source>
        <dbReference type="RuleBase" id="RU363132"/>
    </source>
</evidence>
<dbReference type="Pfam" id="PF02453">
    <property type="entry name" value="Reticulon"/>
    <property type="match status" value="1"/>
</dbReference>
<name>A0AAN9FSR9_CLITE</name>
<comment type="subcellular location">
    <subcellularLocation>
        <location evidence="1 6">Endoplasmic reticulum membrane</location>
        <topology evidence="1 6">Multi-pass membrane protein</topology>
    </subcellularLocation>
</comment>
<keyword evidence="3 6" id="KW-0256">Endoplasmic reticulum</keyword>
<reference evidence="8 9" key="1">
    <citation type="submission" date="2024-01" db="EMBL/GenBank/DDBJ databases">
        <title>The genomes of 5 underutilized Papilionoideae crops provide insights into root nodulation and disease resistance.</title>
        <authorList>
            <person name="Yuan L."/>
        </authorList>
    </citation>
    <scope>NUCLEOTIDE SEQUENCE [LARGE SCALE GENOMIC DNA]</scope>
    <source>
        <strain evidence="8">LY-2023</strain>
        <tissue evidence="8">Leaf</tissue>
    </source>
</reference>
<feature type="transmembrane region" description="Helical" evidence="6">
    <location>
        <begin position="168"/>
        <end position="190"/>
    </location>
</feature>
<dbReference type="GO" id="GO:0009617">
    <property type="term" value="P:response to bacterium"/>
    <property type="evidence" value="ECO:0007669"/>
    <property type="project" value="InterPro"/>
</dbReference>
<feature type="transmembrane region" description="Helical" evidence="6">
    <location>
        <begin position="84"/>
        <end position="104"/>
    </location>
</feature>
<gene>
    <name evidence="8" type="ORF">RJT34_25495</name>
</gene>
<evidence type="ECO:0000313" key="9">
    <source>
        <dbReference type="Proteomes" id="UP001359559"/>
    </source>
</evidence>
<evidence type="ECO:0000256" key="4">
    <source>
        <dbReference type="ARBA" id="ARBA00022989"/>
    </source>
</evidence>
<dbReference type="Proteomes" id="UP001359559">
    <property type="component" value="Unassembled WGS sequence"/>
</dbReference>
<proteinExistence type="predicted"/>
<evidence type="ECO:0000256" key="2">
    <source>
        <dbReference type="ARBA" id="ARBA00022692"/>
    </source>
</evidence>
<dbReference type="EMBL" id="JAYKXN010000006">
    <property type="protein sequence ID" value="KAK7280431.1"/>
    <property type="molecule type" value="Genomic_DNA"/>
</dbReference>
<dbReference type="PROSITE" id="PS50845">
    <property type="entry name" value="RETICULON"/>
    <property type="match status" value="1"/>
</dbReference>
<evidence type="ECO:0000256" key="3">
    <source>
        <dbReference type="ARBA" id="ARBA00022824"/>
    </source>
</evidence>
<dbReference type="InterPro" id="IPR003388">
    <property type="entry name" value="Reticulon"/>
</dbReference>
<accession>A0AAN9FSR9</accession>
<evidence type="ECO:0000256" key="1">
    <source>
        <dbReference type="ARBA" id="ARBA00004477"/>
    </source>
</evidence>
<keyword evidence="9" id="KW-1185">Reference proteome</keyword>
<keyword evidence="4 6" id="KW-1133">Transmembrane helix</keyword>
<dbReference type="GO" id="GO:0005789">
    <property type="term" value="C:endoplasmic reticulum membrane"/>
    <property type="evidence" value="ECO:0007669"/>
    <property type="project" value="UniProtKB-SubCell"/>
</dbReference>
<protein>
    <recommendedName>
        <fullName evidence="6">Reticulon-like protein</fullName>
    </recommendedName>
</protein>
<evidence type="ECO:0000313" key="8">
    <source>
        <dbReference type="EMBL" id="KAK7280431.1"/>
    </source>
</evidence>
<feature type="domain" description="Reticulon" evidence="7">
    <location>
        <begin position="52"/>
        <end position="234"/>
    </location>
</feature>
<comment type="caution">
    <text evidence="8">The sequence shown here is derived from an EMBL/GenBank/DDBJ whole genome shotgun (WGS) entry which is preliminary data.</text>
</comment>
<dbReference type="PANTHER" id="PTHR10994">
    <property type="entry name" value="RETICULON"/>
    <property type="match status" value="1"/>
</dbReference>
<organism evidence="8 9">
    <name type="scientific">Clitoria ternatea</name>
    <name type="common">Butterfly pea</name>
    <dbReference type="NCBI Taxonomy" id="43366"/>
    <lineage>
        <taxon>Eukaryota</taxon>
        <taxon>Viridiplantae</taxon>
        <taxon>Streptophyta</taxon>
        <taxon>Embryophyta</taxon>
        <taxon>Tracheophyta</taxon>
        <taxon>Spermatophyta</taxon>
        <taxon>Magnoliopsida</taxon>
        <taxon>eudicotyledons</taxon>
        <taxon>Gunneridae</taxon>
        <taxon>Pentapetalae</taxon>
        <taxon>rosids</taxon>
        <taxon>fabids</taxon>
        <taxon>Fabales</taxon>
        <taxon>Fabaceae</taxon>
        <taxon>Papilionoideae</taxon>
        <taxon>50 kb inversion clade</taxon>
        <taxon>NPAAA clade</taxon>
        <taxon>indigoferoid/millettioid clade</taxon>
        <taxon>Phaseoleae</taxon>
        <taxon>Clitoria</taxon>
    </lineage>
</organism>
<keyword evidence="5 6" id="KW-0472">Membrane</keyword>
<dbReference type="InterPro" id="IPR045064">
    <property type="entry name" value="Reticulon-like"/>
</dbReference>
<evidence type="ECO:0000259" key="7">
    <source>
        <dbReference type="PROSITE" id="PS50845"/>
    </source>
</evidence>
<keyword evidence="2 6" id="KW-0812">Transmembrane</keyword>
<evidence type="ECO:0000256" key="5">
    <source>
        <dbReference type="ARBA" id="ARBA00023136"/>
    </source>
</evidence>
<feature type="transmembrane region" description="Helical" evidence="6">
    <location>
        <begin position="62"/>
        <end position="78"/>
    </location>
</feature>
<feature type="transmembrane region" description="Helical" evidence="6">
    <location>
        <begin position="141"/>
        <end position="162"/>
    </location>
</feature>
<sequence length="234" mass="27045">MEEIGSGESATTTKTISIIQFNLEAMRSREHGRPALLGRERPLHAVLGEGKLADILLWKDKMTSTALVAGFTIIWFLFEVVEFNFITLLCYILMTLMLILFVWYNAAGLITWSLPDIHDFQIKESTFAYLYKKLNSFLRKFYYISTGNDLTLFFVTISGLWITSAIGSYFTTLNLLYILFLSLVTLPVMYERYEYEVNYLASKGNQDVKRLFNALDSKFLNKIPRGPVKEKKYK</sequence>
<dbReference type="PANTHER" id="PTHR10994:SF157">
    <property type="entry name" value="RETICULON-LIKE PROTEIN B14"/>
    <property type="match status" value="1"/>
</dbReference>